<dbReference type="Proteomes" id="UP000625574">
    <property type="component" value="Unassembled WGS sequence"/>
</dbReference>
<organism evidence="8 9">
    <name type="scientific">Corynebacterium marambiense</name>
    <dbReference type="NCBI Taxonomy" id="2765364"/>
    <lineage>
        <taxon>Bacteria</taxon>
        <taxon>Bacillati</taxon>
        <taxon>Actinomycetota</taxon>
        <taxon>Actinomycetes</taxon>
        <taxon>Mycobacteriales</taxon>
        <taxon>Corynebacteriaceae</taxon>
        <taxon>Corynebacterium</taxon>
    </lineage>
</organism>
<dbReference type="InterPro" id="IPR013766">
    <property type="entry name" value="Thioredoxin_domain"/>
</dbReference>
<evidence type="ECO:0000256" key="1">
    <source>
        <dbReference type="ARBA" id="ARBA00004196"/>
    </source>
</evidence>
<dbReference type="Gene3D" id="3.40.30.10">
    <property type="entry name" value="Glutaredoxin"/>
    <property type="match status" value="1"/>
</dbReference>
<dbReference type="SUPFAM" id="SSF52833">
    <property type="entry name" value="Thioredoxin-like"/>
    <property type="match status" value="1"/>
</dbReference>
<dbReference type="PANTHER" id="PTHR42852:SF6">
    <property type="entry name" value="THIOL:DISULFIDE INTERCHANGE PROTEIN DSBE"/>
    <property type="match status" value="1"/>
</dbReference>
<dbReference type="PROSITE" id="PS51352">
    <property type="entry name" value="THIOREDOXIN_2"/>
    <property type="match status" value="1"/>
</dbReference>
<dbReference type="CDD" id="cd02966">
    <property type="entry name" value="TlpA_like_family"/>
    <property type="match status" value="1"/>
</dbReference>
<feature type="region of interest" description="Disordered" evidence="6">
    <location>
        <begin position="33"/>
        <end position="62"/>
    </location>
</feature>
<evidence type="ECO:0000256" key="6">
    <source>
        <dbReference type="SAM" id="MobiDB-lite"/>
    </source>
</evidence>
<evidence type="ECO:0000259" key="7">
    <source>
        <dbReference type="PROSITE" id="PS51352"/>
    </source>
</evidence>
<keyword evidence="4" id="KW-1015">Disulfide bond</keyword>
<feature type="domain" description="Thioredoxin" evidence="7">
    <location>
        <begin position="39"/>
        <end position="197"/>
    </location>
</feature>
<keyword evidence="3" id="KW-0735">Signal-anchor</keyword>
<evidence type="ECO:0000313" key="9">
    <source>
        <dbReference type="Proteomes" id="UP000625574"/>
    </source>
</evidence>
<keyword evidence="9" id="KW-1185">Reference proteome</keyword>
<evidence type="ECO:0000256" key="3">
    <source>
        <dbReference type="ARBA" id="ARBA00022968"/>
    </source>
</evidence>
<evidence type="ECO:0000256" key="5">
    <source>
        <dbReference type="ARBA" id="ARBA00023284"/>
    </source>
</evidence>
<dbReference type="InterPro" id="IPR050553">
    <property type="entry name" value="Thioredoxin_ResA/DsbE_sf"/>
</dbReference>
<dbReference type="PROSITE" id="PS00194">
    <property type="entry name" value="THIOREDOXIN_1"/>
    <property type="match status" value="1"/>
</dbReference>
<evidence type="ECO:0000313" key="8">
    <source>
        <dbReference type="EMBL" id="MBI8999623.1"/>
    </source>
</evidence>
<accession>A0ABS0VS67</accession>
<proteinExistence type="predicted"/>
<evidence type="ECO:0000256" key="4">
    <source>
        <dbReference type="ARBA" id="ARBA00023157"/>
    </source>
</evidence>
<dbReference type="RefSeq" id="WP_198735061.1">
    <property type="nucleotide sequence ID" value="NZ_JAEIOT010000004.1"/>
</dbReference>
<protein>
    <submittedName>
        <fullName evidence="8">TlpA family protein disulfide reductase</fullName>
    </submittedName>
</protein>
<dbReference type="PANTHER" id="PTHR42852">
    <property type="entry name" value="THIOL:DISULFIDE INTERCHANGE PROTEIN DSBE"/>
    <property type="match status" value="1"/>
</dbReference>
<dbReference type="Pfam" id="PF08534">
    <property type="entry name" value="Redoxin"/>
    <property type="match status" value="1"/>
</dbReference>
<comment type="caution">
    <text evidence="8">The sequence shown here is derived from an EMBL/GenBank/DDBJ whole genome shotgun (WGS) entry which is preliminary data.</text>
</comment>
<dbReference type="InterPro" id="IPR013740">
    <property type="entry name" value="Redoxin"/>
</dbReference>
<keyword evidence="3" id="KW-0812">Transmembrane</keyword>
<comment type="subcellular location">
    <subcellularLocation>
        <location evidence="1">Cell envelope</location>
    </subcellularLocation>
</comment>
<keyword evidence="5" id="KW-0676">Redox-active center</keyword>
<sequence>MSRRTAGAVAAAVILTALVILAVPVMLRSVNGTAPETQDPAPREAPTETSVEPDALAGRPACPGPTVAGVELDCLGDTGPAPPEARPTVAVVWAWWCAPCREEMPLFETFADQHPDYTVVGVHADTATAAGVGKLDEWGIEVPSYADPRGAFAGALGLPGVVPVTVVTDAAGEIRGTFPRTFTSVEQIVDAVEEALS</sequence>
<name>A0ABS0VS67_9CORY</name>
<dbReference type="InterPro" id="IPR036249">
    <property type="entry name" value="Thioredoxin-like_sf"/>
</dbReference>
<dbReference type="InterPro" id="IPR017937">
    <property type="entry name" value="Thioredoxin_CS"/>
</dbReference>
<reference evidence="8 9" key="1">
    <citation type="submission" date="2020-12" db="EMBL/GenBank/DDBJ databases">
        <title>Genome public.</title>
        <authorList>
            <person name="Sun Q."/>
        </authorList>
    </citation>
    <scope>NUCLEOTIDE SEQUENCE [LARGE SCALE GENOMIC DNA]</scope>
    <source>
        <strain evidence="8 9">CCM 8864</strain>
    </source>
</reference>
<gene>
    <name evidence="8" type="ORF">JDV76_01315</name>
</gene>
<dbReference type="EMBL" id="JAEIOT010000004">
    <property type="protein sequence ID" value="MBI8999623.1"/>
    <property type="molecule type" value="Genomic_DNA"/>
</dbReference>
<keyword evidence="2" id="KW-0201">Cytochrome c-type biogenesis</keyword>
<evidence type="ECO:0000256" key="2">
    <source>
        <dbReference type="ARBA" id="ARBA00022748"/>
    </source>
</evidence>